<evidence type="ECO:0000256" key="5">
    <source>
        <dbReference type="PROSITE-ProRule" id="PRU10141"/>
    </source>
</evidence>
<dbReference type="Pfam" id="PF13424">
    <property type="entry name" value="TPR_12"/>
    <property type="match status" value="1"/>
</dbReference>
<dbReference type="PANTHER" id="PTHR43289">
    <property type="entry name" value="MITOGEN-ACTIVATED PROTEIN KINASE KINASE KINASE 20-RELATED"/>
    <property type="match status" value="1"/>
</dbReference>
<protein>
    <submittedName>
        <fullName evidence="7">Serine/threonine protein kinase</fullName>
    </submittedName>
</protein>
<evidence type="ECO:0000259" key="6">
    <source>
        <dbReference type="PROSITE" id="PS50011"/>
    </source>
</evidence>
<evidence type="ECO:0000256" key="1">
    <source>
        <dbReference type="ARBA" id="ARBA00022679"/>
    </source>
</evidence>
<dbReference type="Gene3D" id="1.25.40.10">
    <property type="entry name" value="Tetratricopeptide repeat domain"/>
    <property type="match status" value="2"/>
</dbReference>
<keyword evidence="7" id="KW-0723">Serine/threonine-protein kinase</keyword>
<dbReference type="CDD" id="cd14014">
    <property type="entry name" value="STKc_PknB_like"/>
    <property type="match status" value="1"/>
</dbReference>
<dbReference type="Proteomes" id="UP000289784">
    <property type="component" value="Unassembled WGS sequence"/>
</dbReference>
<dbReference type="PROSITE" id="PS00107">
    <property type="entry name" value="PROTEIN_KINASE_ATP"/>
    <property type="match status" value="1"/>
</dbReference>
<keyword evidence="4 5" id="KW-0067">ATP-binding</keyword>
<evidence type="ECO:0000256" key="4">
    <source>
        <dbReference type="ARBA" id="ARBA00022840"/>
    </source>
</evidence>
<evidence type="ECO:0000313" key="7">
    <source>
        <dbReference type="EMBL" id="RXR00343.1"/>
    </source>
</evidence>
<organism evidence="7 8">
    <name type="scientific">Pseudoxanthomonas composti</name>
    <dbReference type="NCBI Taxonomy" id="2137479"/>
    <lineage>
        <taxon>Bacteria</taxon>
        <taxon>Pseudomonadati</taxon>
        <taxon>Pseudomonadota</taxon>
        <taxon>Gammaproteobacteria</taxon>
        <taxon>Lysobacterales</taxon>
        <taxon>Lysobacteraceae</taxon>
        <taxon>Pseudoxanthomonas</taxon>
    </lineage>
</organism>
<evidence type="ECO:0000256" key="3">
    <source>
        <dbReference type="ARBA" id="ARBA00022777"/>
    </source>
</evidence>
<name>A0A4Q1JS61_9GAMM</name>
<dbReference type="AlphaFoldDB" id="A0A4Q1JS61"/>
<dbReference type="InterPro" id="IPR000719">
    <property type="entry name" value="Prot_kinase_dom"/>
</dbReference>
<dbReference type="GO" id="GO:0004674">
    <property type="term" value="F:protein serine/threonine kinase activity"/>
    <property type="evidence" value="ECO:0007669"/>
    <property type="project" value="UniProtKB-KW"/>
</dbReference>
<reference evidence="7 8" key="1">
    <citation type="submission" date="2019-01" db="EMBL/GenBank/DDBJ databases">
        <title>Pseudoxanthomonas composti sp. nov., isolated from compost.</title>
        <authorList>
            <person name="Yang G."/>
        </authorList>
    </citation>
    <scope>NUCLEOTIDE SEQUENCE [LARGE SCALE GENOMIC DNA]</scope>
    <source>
        <strain evidence="7 8">GSS15</strain>
    </source>
</reference>
<dbReference type="EMBL" id="SAWZ01000012">
    <property type="protein sequence ID" value="RXR00343.1"/>
    <property type="molecule type" value="Genomic_DNA"/>
</dbReference>
<keyword evidence="3 7" id="KW-0418">Kinase</keyword>
<dbReference type="Pfam" id="PF00069">
    <property type="entry name" value="Pkinase"/>
    <property type="match status" value="1"/>
</dbReference>
<keyword evidence="2 5" id="KW-0547">Nucleotide-binding</keyword>
<gene>
    <name evidence="7" type="ORF">EPA99_17210</name>
</gene>
<accession>A0A4Q1JS61</accession>
<comment type="caution">
    <text evidence="7">The sequence shown here is derived from an EMBL/GenBank/DDBJ whole genome shotgun (WGS) entry which is preliminary data.</text>
</comment>
<dbReference type="GO" id="GO:0005524">
    <property type="term" value="F:ATP binding"/>
    <property type="evidence" value="ECO:0007669"/>
    <property type="project" value="UniProtKB-UniRule"/>
</dbReference>
<dbReference type="SUPFAM" id="SSF48452">
    <property type="entry name" value="TPR-like"/>
    <property type="match status" value="2"/>
</dbReference>
<sequence>MSPARGLPDEGVGQMSEAERRRLALLLFREAVELPPEQRQAWLDLQGEHDAELIAQVRAMLAADDDDHEPFDGDARAWSLALQAGMEGPDNQAMLGRQLGAWRVARVLGHGGMGAVYRVERDDGTYSQQAALKLIRANTDSPAARERFLRERQILAGLHHPNIATLLDGGISAQGEPYFVMELIDGAPIDRWCDARSLDLRARVVLFMQVLDAVRYAHRNLVVHRDLKPSNLLVDAEGKVKLLDFGIAKQLEGSAVTATHDRALTFEYASPEQLHDAPITTATDLWQLGVVLHRLLSGAHPFGLTHDTPVASQLHQLERDPEPLTRAAAKLPPEQASQRGGHTPASLSRALRGSLSAIVQTCLRRDPEARYASADALANDLRAWLDDRPIAAAPLPRRQRLRLWGRRNRALAASIAAVAFALLAGTGVALWQAQEARTQARIAERESASARASLAFLTDTLAAASPEQAMRRDVSVRELLDQARKQLDEKKLQPQVRQAVQRMLGRLYRSRGENAMAAQLLADGTRGIAPDEREQALAFADDLVIYADALSSLERLPDALETAERAVALRQRFAPDDPEQQLRGLAHLTLGHLDKYGLDWCRKRAEAALALSKRMTSPPADVVLEVYSNLAELASFQQDRIRTLEISREGQAFADAHQVAPGSPLRLPLLRSEVEGLIINGRADEAESLLKRALAMGEETGGYGPASLSVLSQNLGDILMQQGRYREAREALVRSLESSIQAGEGVRSLAMVLSNTAILEVRFGDYASALEHARQAMQRLHEDKIPEDDTFYRTMRRLHARVLAANGEGVKAVQQLQQLMADCRRLDGEQSEEYASLLAEQLMIYLQLGDHEHGLPLLAQVRDLFRKRGFPPEHEQFAKLFGVEAGFDRLRGDSLAAEQHQRIALQGLQSNGNAVDVAISKALLAGDLIKRDEAQARRLLAEALPVLEASLMPSERILVKAKGWANKL</sequence>
<feature type="domain" description="Protein kinase" evidence="6">
    <location>
        <begin position="102"/>
        <end position="385"/>
    </location>
</feature>
<dbReference type="InterPro" id="IPR011990">
    <property type="entry name" value="TPR-like_helical_dom_sf"/>
</dbReference>
<dbReference type="PANTHER" id="PTHR43289:SF34">
    <property type="entry name" value="SERINE_THREONINE-PROTEIN KINASE YBDM-RELATED"/>
    <property type="match status" value="1"/>
</dbReference>
<dbReference type="PROSITE" id="PS50011">
    <property type="entry name" value="PROTEIN_KINASE_DOM"/>
    <property type="match status" value="1"/>
</dbReference>
<dbReference type="InterPro" id="IPR011009">
    <property type="entry name" value="Kinase-like_dom_sf"/>
</dbReference>
<dbReference type="Gene3D" id="3.30.200.20">
    <property type="entry name" value="Phosphorylase Kinase, domain 1"/>
    <property type="match status" value="1"/>
</dbReference>
<dbReference type="OrthoDB" id="9801841at2"/>
<evidence type="ECO:0000256" key="2">
    <source>
        <dbReference type="ARBA" id="ARBA00022741"/>
    </source>
</evidence>
<feature type="binding site" evidence="5">
    <location>
        <position position="133"/>
    </location>
    <ligand>
        <name>ATP</name>
        <dbReference type="ChEBI" id="CHEBI:30616"/>
    </ligand>
</feature>
<dbReference type="Gene3D" id="1.10.510.10">
    <property type="entry name" value="Transferase(Phosphotransferase) domain 1"/>
    <property type="match status" value="1"/>
</dbReference>
<keyword evidence="8" id="KW-1185">Reference proteome</keyword>
<keyword evidence="1" id="KW-0808">Transferase</keyword>
<proteinExistence type="predicted"/>
<dbReference type="SUPFAM" id="SSF56112">
    <property type="entry name" value="Protein kinase-like (PK-like)"/>
    <property type="match status" value="1"/>
</dbReference>
<dbReference type="PROSITE" id="PS00108">
    <property type="entry name" value="PROTEIN_KINASE_ST"/>
    <property type="match status" value="1"/>
</dbReference>
<evidence type="ECO:0000313" key="8">
    <source>
        <dbReference type="Proteomes" id="UP000289784"/>
    </source>
</evidence>
<dbReference type="SMART" id="SM00220">
    <property type="entry name" value="S_TKc"/>
    <property type="match status" value="1"/>
</dbReference>
<dbReference type="InterPro" id="IPR008271">
    <property type="entry name" value="Ser/Thr_kinase_AS"/>
</dbReference>
<dbReference type="InterPro" id="IPR017441">
    <property type="entry name" value="Protein_kinase_ATP_BS"/>
</dbReference>